<protein>
    <submittedName>
        <fullName evidence="1">DUF4270 family protein</fullName>
    </submittedName>
</protein>
<keyword evidence="2" id="KW-1185">Reference proteome</keyword>
<evidence type="ECO:0000313" key="1">
    <source>
        <dbReference type="EMBL" id="MFD2863703.1"/>
    </source>
</evidence>
<name>A0ABW5XM11_9SPHI</name>
<dbReference type="RefSeq" id="WP_377123484.1">
    <property type="nucleotide sequence ID" value="NZ_JBHUON010000002.1"/>
</dbReference>
<evidence type="ECO:0000313" key="2">
    <source>
        <dbReference type="Proteomes" id="UP001597601"/>
    </source>
</evidence>
<gene>
    <name evidence="1" type="ORF">ACFSYC_03290</name>
</gene>
<dbReference type="Proteomes" id="UP001597601">
    <property type="component" value="Unassembled WGS sequence"/>
</dbReference>
<organism evidence="1 2">
    <name type="scientific">Mucilaginibacter antarcticus</name>
    <dbReference type="NCBI Taxonomy" id="1855725"/>
    <lineage>
        <taxon>Bacteria</taxon>
        <taxon>Pseudomonadati</taxon>
        <taxon>Bacteroidota</taxon>
        <taxon>Sphingobacteriia</taxon>
        <taxon>Sphingobacteriales</taxon>
        <taxon>Sphingobacteriaceae</taxon>
        <taxon>Mucilaginibacter</taxon>
    </lineage>
</organism>
<dbReference type="EMBL" id="JBHUON010000002">
    <property type="protein sequence ID" value="MFD2863703.1"/>
    <property type="molecule type" value="Genomic_DNA"/>
</dbReference>
<dbReference type="InterPro" id="IPR025366">
    <property type="entry name" value="DUF4270"/>
</dbReference>
<proteinExistence type="predicted"/>
<dbReference type="Pfam" id="PF14092">
    <property type="entry name" value="DUF4270"/>
    <property type="match status" value="1"/>
</dbReference>
<comment type="caution">
    <text evidence="1">The sequence shown here is derived from an EMBL/GenBank/DDBJ whole genome shotgun (WGS) entry which is preliminary data.</text>
</comment>
<accession>A0ABW5XM11</accession>
<reference evidence="2" key="1">
    <citation type="journal article" date="2019" name="Int. J. Syst. Evol. Microbiol.">
        <title>The Global Catalogue of Microorganisms (GCM) 10K type strain sequencing project: providing services to taxonomists for standard genome sequencing and annotation.</title>
        <authorList>
            <consortium name="The Broad Institute Genomics Platform"/>
            <consortium name="The Broad Institute Genome Sequencing Center for Infectious Disease"/>
            <person name="Wu L."/>
            <person name="Ma J."/>
        </authorList>
    </citation>
    <scope>NUCLEOTIDE SEQUENCE [LARGE SCALE GENOMIC DNA]</scope>
    <source>
        <strain evidence="2">KCTC 52232</strain>
    </source>
</reference>
<sequence>MKFIRLDLLTLLISLFILNGCKNQDTIGLGVVNANQINGKLVDTATIVINTITEDTVLTSGLATTPLSFLKDPVFGNTEANIAMDINLPNSAAYTLPTGTITVDSAMLVLPYAVGNFYGDSISSRYKANVYQLKERVFSGTEYYNNKVWDVDRTVLLGTKSFVSRTSDSIQILNPIPSKPDSLIKVAPQLRIPISPSFINNVFYNAPAAQRASNLVFKNNVKGFYITLDKTQSGPGGTFMLSMGGAASIQIYYKNVNGTVIDTGILSLPSTIAAAEIKHSIRPAALQKELDTPPAGGSKTVYLQGLGGLRSKISFPYLKQFAKNVGGDVIINRAELTLRPQPGSTIPFAPLPRLAMYRYDIAKQRVFIQDATNTDPRSFGSNAAGGFFIAQDQQYHFLITAYIQDLLRGATPDYGSFIGPAIPTSTTSIFPTAQNDGRTVAVGFDKTSPYSIKLNIFYTKVSK</sequence>